<dbReference type="InParanoid" id="A0A4W6FSV3"/>
<name>A0A4W6FSV3_LATCA</name>
<dbReference type="Gene3D" id="2.60.120.920">
    <property type="match status" value="1"/>
</dbReference>
<dbReference type="PANTHER" id="PTHR24103">
    <property type="entry name" value="E3 UBIQUITIN-PROTEIN LIGASE TRIM"/>
    <property type="match status" value="1"/>
</dbReference>
<dbReference type="Pfam" id="PF13765">
    <property type="entry name" value="PRY"/>
    <property type="match status" value="1"/>
</dbReference>
<protein>
    <recommendedName>
        <fullName evidence="1">B30.2/SPRY domain-containing protein</fullName>
    </recommendedName>
</protein>
<dbReference type="InterPro" id="IPR003879">
    <property type="entry name" value="Butyrophylin_SPRY"/>
</dbReference>
<dbReference type="SMART" id="SM00449">
    <property type="entry name" value="SPRY"/>
    <property type="match status" value="1"/>
</dbReference>
<proteinExistence type="predicted"/>
<keyword evidence="3" id="KW-1185">Reference proteome</keyword>
<accession>A0A4W6FSV3</accession>
<reference evidence="2" key="2">
    <citation type="submission" date="2025-08" db="UniProtKB">
        <authorList>
            <consortium name="Ensembl"/>
        </authorList>
    </citation>
    <scope>IDENTIFICATION</scope>
</reference>
<dbReference type="CDD" id="cd13733">
    <property type="entry name" value="SPRY_PRY_C-I_1"/>
    <property type="match status" value="1"/>
</dbReference>
<feature type="domain" description="B30.2/SPRY" evidence="1">
    <location>
        <begin position="26"/>
        <end position="225"/>
    </location>
</feature>
<dbReference type="InterPro" id="IPR003877">
    <property type="entry name" value="SPRY_dom"/>
</dbReference>
<evidence type="ECO:0000313" key="2">
    <source>
        <dbReference type="Ensembl" id="ENSLCAP00010054223.1"/>
    </source>
</evidence>
<evidence type="ECO:0000313" key="3">
    <source>
        <dbReference type="Proteomes" id="UP000314980"/>
    </source>
</evidence>
<dbReference type="InterPro" id="IPR013320">
    <property type="entry name" value="ConA-like_dom_sf"/>
</dbReference>
<dbReference type="Ensembl" id="ENSLCAT00010055632.1">
    <property type="protein sequence ID" value="ENSLCAP00010054223.1"/>
    <property type="gene ID" value="ENSLCAG00010025258.1"/>
</dbReference>
<dbReference type="InterPro" id="IPR006574">
    <property type="entry name" value="PRY"/>
</dbReference>
<reference evidence="3" key="1">
    <citation type="submission" date="2015-09" db="EMBL/GenBank/DDBJ databases">
        <authorList>
            <person name="Sai Rama Sridatta P."/>
        </authorList>
    </citation>
    <scope>NUCLEOTIDE SEQUENCE [LARGE SCALE GENOMIC DNA]</scope>
</reference>
<dbReference type="Pfam" id="PF00622">
    <property type="entry name" value="SPRY"/>
    <property type="match status" value="1"/>
</dbReference>
<dbReference type="InterPro" id="IPR043136">
    <property type="entry name" value="B30.2/SPRY_sf"/>
</dbReference>
<reference evidence="2" key="3">
    <citation type="submission" date="2025-09" db="UniProtKB">
        <authorList>
            <consortium name="Ensembl"/>
        </authorList>
    </citation>
    <scope>IDENTIFICATION</scope>
</reference>
<sequence>MQALSTISDTKDWSKIRVYSDLCMQSVRRAMSYLTAALTRLFFFPESVTFDQATAGSYLVVTESGKRLKYSKYDREVDDTPQRFDMFGSVLGRNSLTSGKSYWEVEVGNKTGWDLGITRGDANRKGKLSLNPDNGYWVTVHYEEEKFAALTTPPIRLSLEEKPEKVGVFVDYEEGIVSFYNVTAQSHIYSFTDCLFRDELFPYLSPHVKQDDKNGNPLIISAVKQCA</sequence>
<dbReference type="InterPro" id="IPR001870">
    <property type="entry name" value="B30.2/SPRY"/>
</dbReference>
<dbReference type="InterPro" id="IPR050143">
    <property type="entry name" value="TRIM/RBCC"/>
</dbReference>
<dbReference type="AlphaFoldDB" id="A0A4W6FSV3"/>
<evidence type="ECO:0000259" key="1">
    <source>
        <dbReference type="PROSITE" id="PS50188"/>
    </source>
</evidence>
<dbReference type="PROSITE" id="PS50188">
    <property type="entry name" value="B302_SPRY"/>
    <property type="match status" value="1"/>
</dbReference>
<dbReference type="SUPFAM" id="SSF49899">
    <property type="entry name" value="Concanavalin A-like lectins/glucanases"/>
    <property type="match status" value="1"/>
</dbReference>
<dbReference type="GeneTree" id="ENSGT01040000240400"/>
<dbReference type="PRINTS" id="PR01407">
    <property type="entry name" value="BUTYPHLNCDUF"/>
</dbReference>
<organism evidence="2 3">
    <name type="scientific">Lates calcarifer</name>
    <name type="common">Barramundi</name>
    <name type="synonym">Holocentrus calcarifer</name>
    <dbReference type="NCBI Taxonomy" id="8187"/>
    <lineage>
        <taxon>Eukaryota</taxon>
        <taxon>Metazoa</taxon>
        <taxon>Chordata</taxon>
        <taxon>Craniata</taxon>
        <taxon>Vertebrata</taxon>
        <taxon>Euteleostomi</taxon>
        <taxon>Actinopterygii</taxon>
        <taxon>Neopterygii</taxon>
        <taxon>Teleostei</taxon>
        <taxon>Neoteleostei</taxon>
        <taxon>Acanthomorphata</taxon>
        <taxon>Carangaria</taxon>
        <taxon>Carangaria incertae sedis</taxon>
        <taxon>Centropomidae</taxon>
        <taxon>Lates</taxon>
    </lineage>
</organism>
<dbReference type="Proteomes" id="UP000314980">
    <property type="component" value="Unassembled WGS sequence"/>
</dbReference>
<dbReference type="SMART" id="SM00589">
    <property type="entry name" value="PRY"/>
    <property type="match status" value="1"/>
</dbReference>